<dbReference type="Pfam" id="PF07985">
    <property type="entry name" value="SRR1"/>
    <property type="match status" value="1"/>
</dbReference>
<accession>A0A6A6HXG4</accession>
<sequence>MLRLQCRCLFYFDVRFYTGDILRCSLKAITPSIEESIKAWNDSEVQGHLENWFQQSGKRSPEVTKIVCFGAGNIVSQQSPKAKPKLRQRALMQHLAACTIATALGKAQASNHQNPNKIKIYAQDPEYTLTCDEVLAHLDPPIEVVDLTTVDGMKLIDRNTFVLTDYSCSPIVEAAIDLAPPAGILGPEMTVNPESVWVRDRPAEENWSGDATLGGLLIESSSTAEPATY</sequence>
<protein>
    <recommendedName>
        <fullName evidence="1">SRR1-like domain-containing protein</fullName>
    </recommendedName>
</protein>
<dbReference type="EMBL" id="ML987206">
    <property type="protein sequence ID" value="KAF2242904.1"/>
    <property type="molecule type" value="Genomic_DNA"/>
</dbReference>
<dbReference type="PANTHER" id="PTHR42080">
    <property type="entry name" value="SRR1 DOMAIN-CONTAINING PROTEIN"/>
    <property type="match status" value="1"/>
</dbReference>
<dbReference type="GeneID" id="54572854"/>
<keyword evidence="3" id="KW-1185">Reference proteome</keyword>
<dbReference type="Proteomes" id="UP000800094">
    <property type="component" value="Unassembled WGS sequence"/>
</dbReference>
<name>A0A6A6HXG4_9PLEO</name>
<dbReference type="InterPro" id="IPR012942">
    <property type="entry name" value="SRR1-like"/>
</dbReference>
<proteinExistence type="predicted"/>
<feature type="domain" description="SRR1-like" evidence="1">
    <location>
        <begin position="55"/>
        <end position="162"/>
    </location>
</feature>
<evidence type="ECO:0000313" key="2">
    <source>
        <dbReference type="EMBL" id="KAF2242904.1"/>
    </source>
</evidence>
<dbReference type="PANTHER" id="PTHR42080:SF1">
    <property type="entry name" value="SRR1-LIKE DOMAIN-CONTAINING PROTEIN"/>
    <property type="match status" value="1"/>
</dbReference>
<dbReference type="OrthoDB" id="5230585at2759"/>
<organism evidence="2 3">
    <name type="scientific">Trematosphaeria pertusa</name>
    <dbReference type="NCBI Taxonomy" id="390896"/>
    <lineage>
        <taxon>Eukaryota</taxon>
        <taxon>Fungi</taxon>
        <taxon>Dikarya</taxon>
        <taxon>Ascomycota</taxon>
        <taxon>Pezizomycotina</taxon>
        <taxon>Dothideomycetes</taxon>
        <taxon>Pleosporomycetidae</taxon>
        <taxon>Pleosporales</taxon>
        <taxon>Massarineae</taxon>
        <taxon>Trematosphaeriaceae</taxon>
        <taxon>Trematosphaeria</taxon>
    </lineage>
</organism>
<dbReference type="AlphaFoldDB" id="A0A6A6HXG4"/>
<reference evidence="2" key="1">
    <citation type="journal article" date="2020" name="Stud. Mycol.">
        <title>101 Dothideomycetes genomes: a test case for predicting lifestyles and emergence of pathogens.</title>
        <authorList>
            <person name="Haridas S."/>
            <person name="Albert R."/>
            <person name="Binder M."/>
            <person name="Bloem J."/>
            <person name="Labutti K."/>
            <person name="Salamov A."/>
            <person name="Andreopoulos B."/>
            <person name="Baker S."/>
            <person name="Barry K."/>
            <person name="Bills G."/>
            <person name="Bluhm B."/>
            <person name="Cannon C."/>
            <person name="Castanera R."/>
            <person name="Culley D."/>
            <person name="Daum C."/>
            <person name="Ezra D."/>
            <person name="Gonzalez J."/>
            <person name="Henrissat B."/>
            <person name="Kuo A."/>
            <person name="Liang C."/>
            <person name="Lipzen A."/>
            <person name="Lutzoni F."/>
            <person name="Magnuson J."/>
            <person name="Mondo S."/>
            <person name="Nolan M."/>
            <person name="Ohm R."/>
            <person name="Pangilinan J."/>
            <person name="Park H.-J."/>
            <person name="Ramirez L."/>
            <person name="Alfaro M."/>
            <person name="Sun H."/>
            <person name="Tritt A."/>
            <person name="Yoshinaga Y."/>
            <person name="Zwiers L.-H."/>
            <person name="Turgeon B."/>
            <person name="Goodwin S."/>
            <person name="Spatafora J."/>
            <person name="Crous P."/>
            <person name="Grigoriev I."/>
        </authorList>
    </citation>
    <scope>NUCLEOTIDE SEQUENCE</scope>
    <source>
        <strain evidence="2">CBS 122368</strain>
    </source>
</reference>
<evidence type="ECO:0000259" key="1">
    <source>
        <dbReference type="Pfam" id="PF07985"/>
    </source>
</evidence>
<gene>
    <name evidence="2" type="ORF">BU26DRAFT_120949</name>
</gene>
<dbReference type="RefSeq" id="XP_033677908.1">
    <property type="nucleotide sequence ID" value="XM_033819524.1"/>
</dbReference>
<evidence type="ECO:0000313" key="3">
    <source>
        <dbReference type="Proteomes" id="UP000800094"/>
    </source>
</evidence>